<dbReference type="PANTHER" id="PTHR23421">
    <property type="entry name" value="BETA-GALACTOSIDASE RELATED"/>
    <property type="match status" value="1"/>
</dbReference>
<dbReference type="Pfam" id="PF21467">
    <property type="entry name" value="BetaGal_gal-bd"/>
    <property type="match status" value="1"/>
</dbReference>
<reference evidence="6 7" key="1">
    <citation type="journal article" date="2021" name="Sci. Rep.">
        <title>The distribution of antibiotic resistance genes in chicken gut microbiota commensals.</title>
        <authorList>
            <person name="Juricova H."/>
            <person name="Matiasovicova J."/>
            <person name="Kubasova T."/>
            <person name="Cejkova D."/>
            <person name="Rychlik I."/>
        </authorList>
    </citation>
    <scope>NUCLEOTIDE SEQUENCE [LARGE SCALE GENOMIC DNA]</scope>
    <source>
        <strain evidence="6 7">An421</strain>
    </source>
</reference>
<evidence type="ECO:0000256" key="3">
    <source>
        <dbReference type="SAM" id="SignalP"/>
    </source>
</evidence>
<dbReference type="Gene3D" id="2.60.120.260">
    <property type="entry name" value="Galactose-binding domain-like"/>
    <property type="match status" value="2"/>
</dbReference>
<evidence type="ECO:0000256" key="2">
    <source>
        <dbReference type="ARBA" id="ARBA00023295"/>
    </source>
</evidence>
<dbReference type="Proteomes" id="UP000698924">
    <property type="component" value="Unassembled WGS sequence"/>
</dbReference>
<evidence type="ECO:0000259" key="5">
    <source>
        <dbReference type="Pfam" id="PF21467"/>
    </source>
</evidence>
<dbReference type="Pfam" id="PF21317">
    <property type="entry name" value="BetaGal_ABD_1"/>
    <property type="match status" value="1"/>
</dbReference>
<dbReference type="AlphaFoldDB" id="A0AA40ZQA4"/>
<evidence type="ECO:0000313" key="6">
    <source>
        <dbReference type="EMBL" id="MBM6856076.1"/>
    </source>
</evidence>
<feature type="signal peptide" evidence="3">
    <location>
        <begin position="1"/>
        <end position="24"/>
    </location>
</feature>
<dbReference type="GO" id="GO:0005975">
    <property type="term" value="P:carbohydrate metabolic process"/>
    <property type="evidence" value="ECO:0007669"/>
    <property type="project" value="InterPro"/>
</dbReference>
<dbReference type="GO" id="GO:0004553">
    <property type="term" value="F:hydrolase activity, hydrolyzing O-glycosyl compounds"/>
    <property type="evidence" value="ECO:0007669"/>
    <property type="project" value="InterPro"/>
</dbReference>
<keyword evidence="1" id="KW-0378">Hydrolase</keyword>
<sequence>MMKKQLLTAILMLAGLVPASKVTAQEILFKEAASLEQMSEESQEWEELPSMNDLGMDAGGYALYETQVTVSGGKATLEIENVRDYAVVCLDGETVGELDNDSRSLTFQATDGTHTMQLYAENIGRITYGPEILDNSKGLFGTATLDAEPLTGWIVTPLAIHACDGVDQLNFGPMEEPHRPCFYRGTFTAPTGGEWHLDIRGWGMGEVWLNGEYLGTYWEQNAQQSLPVPASMLKNGENTLIVFDLKNNGKRTMKLTDKPIFN</sequence>
<dbReference type="SUPFAM" id="SSF49785">
    <property type="entry name" value="Galactose-binding domain-like"/>
    <property type="match status" value="2"/>
</dbReference>
<dbReference type="InterPro" id="IPR001944">
    <property type="entry name" value="Glycoside_Hdrlase_35"/>
</dbReference>
<accession>A0AA40ZQA4</accession>
<evidence type="ECO:0000256" key="1">
    <source>
        <dbReference type="ARBA" id="ARBA00022801"/>
    </source>
</evidence>
<feature type="chain" id="PRO_5041394173" evidence="3">
    <location>
        <begin position="25"/>
        <end position="262"/>
    </location>
</feature>
<dbReference type="EMBL" id="JACJMO010000001">
    <property type="protein sequence ID" value="MBM6856076.1"/>
    <property type="molecule type" value="Genomic_DNA"/>
</dbReference>
<gene>
    <name evidence="6" type="ORF">H6D15_00395</name>
</gene>
<evidence type="ECO:0000313" key="7">
    <source>
        <dbReference type="Proteomes" id="UP000698924"/>
    </source>
</evidence>
<dbReference type="InterPro" id="IPR048912">
    <property type="entry name" value="BetaGal1-like_ABD1"/>
</dbReference>
<feature type="domain" description="Beta-galactosidase 1-like first all-beta" evidence="4">
    <location>
        <begin position="51"/>
        <end position="158"/>
    </location>
</feature>
<comment type="caution">
    <text evidence="6">The sequence shown here is derived from an EMBL/GenBank/DDBJ whole genome shotgun (WGS) entry which is preliminary data.</text>
</comment>
<name>A0AA40ZQA4_9BACT</name>
<evidence type="ECO:0000259" key="4">
    <source>
        <dbReference type="Pfam" id="PF21317"/>
    </source>
</evidence>
<dbReference type="InterPro" id="IPR048913">
    <property type="entry name" value="BetaGal_gal-bd"/>
</dbReference>
<feature type="domain" description="Beta-galactosidase galactose-binding" evidence="5">
    <location>
        <begin position="180"/>
        <end position="238"/>
    </location>
</feature>
<keyword evidence="2" id="KW-0326">Glycosidase</keyword>
<dbReference type="RefSeq" id="WP_204970709.1">
    <property type="nucleotide sequence ID" value="NZ_JAAZTS010000001.1"/>
</dbReference>
<protein>
    <submittedName>
        <fullName evidence="6">Beta galactosidase jelly roll domain-containing protein</fullName>
    </submittedName>
</protein>
<dbReference type="InterPro" id="IPR008979">
    <property type="entry name" value="Galactose-bd-like_sf"/>
</dbReference>
<keyword evidence="3" id="KW-0732">Signal</keyword>
<keyword evidence="7" id="KW-1185">Reference proteome</keyword>
<proteinExistence type="predicted"/>
<organism evidence="6 7">
    <name type="scientific">Caecibacteroides pullorum</name>
    <dbReference type="NCBI Taxonomy" id="2725562"/>
    <lineage>
        <taxon>Bacteria</taxon>
        <taxon>Pseudomonadati</taxon>
        <taxon>Bacteroidota</taxon>
        <taxon>Bacteroidia</taxon>
        <taxon>Bacteroidales</taxon>
        <taxon>Bacteroidaceae</taxon>
        <taxon>Caecibacteroides</taxon>
    </lineage>
</organism>